<dbReference type="SFLD" id="SFLDG01140">
    <property type="entry name" value="C2.B:_Phosphomannomutase_and_P"/>
    <property type="match status" value="1"/>
</dbReference>
<protein>
    <submittedName>
        <fullName evidence="1">Cof-type HAD-IIB family hydrolase</fullName>
        <ecNumber evidence="1">3.1.3.-</ecNumber>
    </submittedName>
</protein>
<dbReference type="SUPFAM" id="SSF56784">
    <property type="entry name" value="HAD-like"/>
    <property type="match status" value="1"/>
</dbReference>
<dbReference type="InterPro" id="IPR006379">
    <property type="entry name" value="HAD-SF_hydro_IIB"/>
</dbReference>
<dbReference type="InterPro" id="IPR036412">
    <property type="entry name" value="HAD-like_sf"/>
</dbReference>
<organism evidence="1 2">
    <name type="scientific">Lapidilactobacillus gannanensis</name>
    <dbReference type="NCBI Taxonomy" id="2486002"/>
    <lineage>
        <taxon>Bacteria</taxon>
        <taxon>Bacillati</taxon>
        <taxon>Bacillota</taxon>
        <taxon>Bacilli</taxon>
        <taxon>Lactobacillales</taxon>
        <taxon>Lactobacillaceae</taxon>
        <taxon>Lapidilactobacillus</taxon>
    </lineage>
</organism>
<dbReference type="PANTHER" id="PTHR10000">
    <property type="entry name" value="PHOSPHOSERINE PHOSPHATASE"/>
    <property type="match status" value="1"/>
</dbReference>
<dbReference type="RefSeq" id="WP_125649753.1">
    <property type="nucleotide sequence ID" value="NZ_JBHTOH010000089.1"/>
</dbReference>
<dbReference type="GO" id="GO:0016787">
    <property type="term" value="F:hydrolase activity"/>
    <property type="evidence" value="ECO:0007669"/>
    <property type="project" value="UniProtKB-KW"/>
</dbReference>
<dbReference type="Pfam" id="PF08282">
    <property type="entry name" value="Hydrolase_3"/>
    <property type="match status" value="1"/>
</dbReference>
<sequence>MLPKLIAVDMDGTFLNRQRQYDRPRFERLFKIMHQLDIKFVIASGDSYVLLQQYFPDLYPQMNFVAENGANIYLGVTKLYQSKIAPELIQQVMNVLQNFEPDPLIMCGPVNAYVLADTPEPTYQMVNSFYPNLKRVNDFADISEPILKIAMSLPFKERDQAVVDLRQQLAGALIPIPSGFGDIDINLPGVNKATGLLKMAKFWQIEPKDMVAFGDGGNDLEMLKLVGRSYAMANADQAVKDIAQQIIGDNNTSTVLDKIAKLISPKN</sequence>
<comment type="caution">
    <text evidence="1">The sequence shown here is derived from an EMBL/GenBank/DDBJ whole genome shotgun (WGS) entry which is preliminary data.</text>
</comment>
<evidence type="ECO:0000313" key="2">
    <source>
        <dbReference type="Proteomes" id="UP001597191"/>
    </source>
</evidence>
<dbReference type="EC" id="3.1.3.-" evidence="1"/>
<dbReference type="PROSITE" id="PS01229">
    <property type="entry name" value="COF_2"/>
    <property type="match status" value="1"/>
</dbReference>
<dbReference type="CDD" id="cd07518">
    <property type="entry name" value="HAD_YbiV-Like"/>
    <property type="match status" value="1"/>
</dbReference>
<keyword evidence="1" id="KW-0378">Hydrolase</keyword>
<evidence type="ECO:0000313" key="1">
    <source>
        <dbReference type="EMBL" id="MFD1411852.1"/>
    </source>
</evidence>
<dbReference type="SFLD" id="SFLDS00003">
    <property type="entry name" value="Haloacid_Dehalogenase"/>
    <property type="match status" value="1"/>
</dbReference>
<keyword evidence="2" id="KW-1185">Reference proteome</keyword>
<dbReference type="NCBIfam" id="TIGR01484">
    <property type="entry name" value="HAD-SF-IIB"/>
    <property type="match status" value="1"/>
</dbReference>
<dbReference type="EMBL" id="JBHTOH010000089">
    <property type="protein sequence ID" value="MFD1411852.1"/>
    <property type="molecule type" value="Genomic_DNA"/>
</dbReference>
<gene>
    <name evidence="1" type="ORF">ACFQ4R_09675</name>
</gene>
<dbReference type="Proteomes" id="UP001597191">
    <property type="component" value="Unassembled WGS sequence"/>
</dbReference>
<reference evidence="2" key="1">
    <citation type="journal article" date="2019" name="Int. J. Syst. Evol. Microbiol.">
        <title>The Global Catalogue of Microorganisms (GCM) 10K type strain sequencing project: providing services to taxonomists for standard genome sequencing and annotation.</title>
        <authorList>
            <consortium name="The Broad Institute Genomics Platform"/>
            <consortium name="The Broad Institute Genome Sequencing Center for Infectious Disease"/>
            <person name="Wu L."/>
            <person name="Ma J."/>
        </authorList>
    </citation>
    <scope>NUCLEOTIDE SEQUENCE [LARGE SCALE GENOMIC DNA]</scope>
    <source>
        <strain evidence="2">CCM 8937</strain>
    </source>
</reference>
<dbReference type="PANTHER" id="PTHR10000:SF53">
    <property type="entry name" value="5-AMINO-6-(5-PHOSPHO-D-RIBITYLAMINO)URACIL PHOSPHATASE YBJI-RELATED"/>
    <property type="match status" value="1"/>
</dbReference>
<accession>A0ABW4BNQ4</accession>
<proteinExistence type="predicted"/>
<dbReference type="Gene3D" id="3.40.50.1000">
    <property type="entry name" value="HAD superfamily/HAD-like"/>
    <property type="match status" value="1"/>
</dbReference>
<name>A0ABW4BNQ4_9LACO</name>
<dbReference type="Gene3D" id="3.30.1240.10">
    <property type="match status" value="1"/>
</dbReference>
<dbReference type="InterPro" id="IPR023214">
    <property type="entry name" value="HAD_sf"/>
</dbReference>